<accession>A0AAD4LKH0</accession>
<keyword evidence="2" id="KW-0812">Transmembrane</keyword>
<feature type="transmembrane region" description="Helical" evidence="2">
    <location>
        <begin position="98"/>
        <end position="122"/>
    </location>
</feature>
<dbReference type="AlphaFoldDB" id="A0AAD4LKH0"/>
<dbReference type="GO" id="GO:0006487">
    <property type="term" value="P:protein N-linked glycosylation"/>
    <property type="evidence" value="ECO:0007669"/>
    <property type="project" value="TreeGrafter"/>
</dbReference>
<name>A0AAD4LKH0_9AGAM</name>
<feature type="compositionally biased region" description="Polar residues" evidence="1">
    <location>
        <begin position="55"/>
        <end position="69"/>
    </location>
</feature>
<dbReference type="GO" id="GO:0046921">
    <property type="term" value="F:alpha-(1-&gt;6)-fucosyltransferase activity"/>
    <property type="evidence" value="ECO:0007669"/>
    <property type="project" value="TreeGrafter"/>
</dbReference>
<evidence type="ECO:0000256" key="2">
    <source>
        <dbReference type="SAM" id="Phobius"/>
    </source>
</evidence>
<organism evidence="3 4">
    <name type="scientific">Lactarius akahatsu</name>
    <dbReference type="NCBI Taxonomy" id="416441"/>
    <lineage>
        <taxon>Eukaryota</taxon>
        <taxon>Fungi</taxon>
        <taxon>Dikarya</taxon>
        <taxon>Basidiomycota</taxon>
        <taxon>Agaricomycotina</taxon>
        <taxon>Agaricomycetes</taxon>
        <taxon>Russulales</taxon>
        <taxon>Russulaceae</taxon>
        <taxon>Lactarius</taxon>
    </lineage>
</organism>
<keyword evidence="2" id="KW-1133">Transmembrane helix</keyword>
<comment type="caution">
    <text evidence="3">The sequence shown here is derived from an EMBL/GenBank/DDBJ whole genome shotgun (WGS) entry which is preliminary data.</text>
</comment>
<dbReference type="EMBL" id="JAKELL010000024">
    <property type="protein sequence ID" value="KAH8991963.1"/>
    <property type="molecule type" value="Genomic_DNA"/>
</dbReference>
<keyword evidence="4" id="KW-1185">Reference proteome</keyword>
<evidence type="ECO:0000313" key="4">
    <source>
        <dbReference type="Proteomes" id="UP001201163"/>
    </source>
</evidence>
<dbReference type="PANTHER" id="PTHR13132">
    <property type="entry name" value="ALPHA- 1,6 -FUCOSYLTRANSFERASE"/>
    <property type="match status" value="1"/>
</dbReference>
<evidence type="ECO:0000313" key="3">
    <source>
        <dbReference type="EMBL" id="KAH8991963.1"/>
    </source>
</evidence>
<dbReference type="PANTHER" id="PTHR13132:SF29">
    <property type="entry name" value="ALPHA-(1,6)-FUCOSYLTRANSFERASE"/>
    <property type="match status" value="1"/>
</dbReference>
<keyword evidence="2" id="KW-0472">Membrane</keyword>
<gene>
    <name evidence="3" type="ORF">EDB92DRAFT_2087346</name>
</gene>
<reference evidence="3" key="1">
    <citation type="submission" date="2022-01" db="EMBL/GenBank/DDBJ databases">
        <title>Comparative genomics reveals a dynamic genome evolution in the ectomycorrhizal milk-cap (Lactarius) mushrooms.</title>
        <authorList>
            <consortium name="DOE Joint Genome Institute"/>
            <person name="Lebreton A."/>
            <person name="Tang N."/>
            <person name="Kuo A."/>
            <person name="LaButti K."/>
            <person name="Drula E."/>
            <person name="Barry K."/>
            <person name="Clum A."/>
            <person name="Lipzen A."/>
            <person name="Mousain D."/>
            <person name="Ng V."/>
            <person name="Wang R."/>
            <person name="Wang X."/>
            <person name="Dai Y."/>
            <person name="Henrissat B."/>
            <person name="Grigoriev I.V."/>
            <person name="Guerin-Laguette A."/>
            <person name="Yu F."/>
            <person name="Martin F.M."/>
        </authorList>
    </citation>
    <scope>NUCLEOTIDE SEQUENCE</scope>
    <source>
        <strain evidence="3">QP</strain>
    </source>
</reference>
<evidence type="ECO:0000256" key="1">
    <source>
        <dbReference type="SAM" id="MobiDB-lite"/>
    </source>
</evidence>
<protein>
    <submittedName>
        <fullName evidence="3">Uncharacterized protein</fullName>
    </submittedName>
</protein>
<feature type="compositionally biased region" description="Basic and acidic residues" evidence="1">
    <location>
        <begin position="76"/>
        <end position="88"/>
    </location>
</feature>
<feature type="region of interest" description="Disordered" evidence="1">
    <location>
        <begin position="1"/>
        <end position="37"/>
    </location>
</feature>
<proteinExistence type="predicted"/>
<dbReference type="Proteomes" id="UP001201163">
    <property type="component" value="Unassembled WGS sequence"/>
</dbReference>
<dbReference type="Gene3D" id="3.40.50.11350">
    <property type="match status" value="1"/>
</dbReference>
<sequence length="577" mass="64247">MPPRLQSLPITSARVPPGQLTPRTPHSRAGRAEEAFTEHEMDQFGDCDYREYAQQQSEPLLTSSASATFPPSGYRARGDDDRDTGTEGRNLRDISRWLVVNSGLILGSGLAVVLFLMIILSYKHPDVLLSAIGVVESAASPTATAPKQDDTHPLDTEHIISYENYTRFPLDPIEYKAECHKLMGEVVGPTEFWSGQKDVIHHEANQGKYPVAEGLPTQTCSKTITYMLDGHVGLLADLALMAQAAGLARQVGRTFFVDDTYWNRGKWTDHFQDVRMRQPGPEPECRAPPPEELVACPRNARHWVVNSRTAKYHFGYAFMDEFEDPYGRQLNRLRGIFNQSRESLTQTIRPNAATVSLIHSARTELVSFLGIDSNHSARKDQYQSIHVRLGDRMGSSWEYHDKNVPIEEYASASNAAWDRLFRPTGNSAPQAVFLASDDPKAFEKLQSQLEPDSRIFSLATSTNADLSKIASPAPYFQAEFSALPEADRVRLTKGMIVDFALLSGLWAWDDDPKPGAVICGIASNVCKLSAVALDWDRAFGYGFGDDSAGDVNQEHARWIEVDEKGNVAPPWRAFQLF</sequence>
<feature type="region of interest" description="Disordered" evidence="1">
    <location>
        <begin position="55"/>
        <end position="88"/>
    </location>
</feature>